<accession>A0A8J6U1M7</accession>
<evidence type="ECO:0000313" key="3">
    <source>
        <dbReference type="Proteomes" id="UP000643405"/>
    </source>
</evidence>
<comment type="caution">
    <text evidence="2">The sequence shown here is derived from an EMBL/GenBank/DDBJ whole genome shotgun (WGS) entry which is preliminary data.</text>
</comment>
<proteinExistence type="predicted"/>
<reference evidence="2" key="1">
    <citation type="submission" date="2020-09" db="EMBL/GenBank/DDBJ databases">
        <title>Genome seq and assembly of Tianweitania sp.</title>
        <authorList>
            <person name="Chhetri G."/>
        </authorList>
    </citation>
    <scope>NUCLEOTIDE SEQUENCE</scope>
    <source>
        <strain evidence="2">Rool2</strain>
    </source>
</reference>
<sequence length="45" mass="4876">MFWIAVILTIVAALAIAVIGVVVLVFLSDLATDPGAHQSKRRDRK</sequence>
<dbReference type="RefSeq" id="WP_188164074.1">
    <property type="nucleotide sequence ID" value="NZ_JACVVX010000002.1"/>
</dbReference>
<feature type="transmembrane region" description="Helical" evidence="1">
    <location>
        <begin position="6"/>
        <end position="32"/>
    </location>
</feature>
<keyword evidence="3" id="KW-1185">Reference proteome</keyword>
<keyword evidence="1" id="KW-1133">Transmembrane helix</keyword>
<dbReference type="Proteomes" id="UP000643405">
    <property type="component" value="Unassembled WGS sequence"/>
</dbReference>
<organism evidence="2 3">
    <name type="scientific">Oryzicola mucosus</name>
    <dbReference type="NCBI Taxonomy" id="2767425"/>
    <lineage>
        <taxon>Bacteria</taxon>
        <taxon>Pseudomonadati</taxon>
        <taxon>Pseudomonadota</taxon>
        <taxon>Alphaproteobacteria</taxon>
        <taxon>Hyphomicrobiales</taxon>
        <taxon>Phyllobacteriaceae</taxon>
        <taxon>Oryzicola</taxon>
    </lineage>
</organism>
<dbReference type="AlphaFoldDB" id="A0A8J6U1M7"/>
<keyword evidence="1" id="KW-0812">Transmembrane</keyword>
<gene>
    <name evidence="2" type="ORF">ICI42_08255</name>
</gene>
<evidence type="ECO:0000256" key="1">
    <source>
        <dbReference type="SAM" id="Phobius"/>
    </source>
</evidence>
<name>A0A8J6U1M7_9HYPH</name>
<dbReference type="EMBL" id="JACVVX010000002">
    <property type="protein sequence ID" value="MBD0414643.1"/>
    <property type="molecule type" value="Genomic_DNA"/>
</dbReference>
<evidence type="ECO:0000313" key="2">
    <source>
        <dbReference type="EMBL" id="MBD0414643.1"/>
    </source>
</evidence>
<keyword evidence="1" id="KW-0472">Membrane</keyword>
<protein>
    <submittedName>
        <fullName evidence="2">Uncharacterized protein</fullName>
    </submittedName>
</protein>